<accession>A0A6J4R416</accession>
<protein>
    <submittedName>
        <fullName evidence="1">Uncharacterized protein</fullName>
    </submittedName>
</protein>
<sequence>MAIRRRISLKSHEGSIRRWASEGKDDAWIAHALGTSSGSIQSFRSRRCIPTQAIRGGRVHPRPLPGIETDDAGSRYEGVIEREAGGRVGLWMDPAVSEEAAYRKHWSDRRKVSVRISGRRMVIDADDGA</sequence>
<gene>
    <name evidence="1" type="ORF">AVDCRST_MAG02-2795</name>
</gene>
<name>A0A6J4R416_9ACTN</name>
<evidence type="ECO:0000313" key="1">
    <source>
        <dbReference type="EMBL" id="CAA9463529.1"/>
    </source>
</evidence>
<organism evidence="1">
    <name type="scientific">uncultured Rubrobacteraceae bacterium</name>
    <dbReference type="NCBI Taxonomy" id="349277"/>
    <lineage>
        <taxon>Bacteria</taxon>
        <taxon>Bacillati</taxon>
        <taxon>Actinomycetota</taxon>
        <taxon>Rubrobacteria</taxon>
        <taxon>Rubrobacterales</taxon>
        <taxon>Rubrobacteraceae</taxon>
        <taxon>environmental samples</taxon>
    </lineage>
</organism>
<reference evidence="1" key="1">
    <citation type="submission" date="2020-02" db="EMBL/GenBank/DDBJ databases">
        <authorList>
            <person name="Meier V. D."/>
        </authorList>
    </citation>
    <scope>NUCLEOTIDE SEQUENCE</scope>
    <source>
        <strain evidence="1">AVDCRST_MAG02</strain>
    </source>
</reference>
<dbReference type="AlphaFoldDB" id="A0A6J4R416"/>
<dbReference type="EMBL" id="CADCVH010000087">
    <property type="protein sequence ID" value="CAA9463529.1"/>
    <property type="molecule type" value="Genomic_DNA"/>
</dbReference>
<proteinExistence type="predicted"/>